<dbReference type="InterPro" id="IPR023631">
    <property type="entry name" value="Amidase_dom"/>
</dbReference>
<dbReference type="OrthoDB" id="7245165at2"/>
<dbReference type="InterPro" id="IPR036928">
    <property type="entry name" value="AS_sf"/>
</dbReference>
<dbReference type="PANTHER" id="PTHR11895">
    <property type="entry name" value="TRANSAMIDASE"/>
    <property type="match status" value="1"/>
</dbReference>
<protein>
    <submittedName>
        <fullName evidence="3">Amidase</fullName>
    </submittedName>
</protein>
<evidence type="ECO:0000313" key="3">
    <source>
        <dbReference type="EMBL" id="PGH55793.1"/>
    </source>
</evidence>
<evidence type="ECO:0000313" key="4">
    <source>
        <dbReference type="Proteomes" id="UP000225379"/>
    </source>
</evidence>
<keyword evidence="4" id="KW-1185">Reference proteome</keyword>
<dbReference type="AlphaFoldDB" id="A0A2B8BE25"/>
<comment type="caution">
    <text evidence="3">The sequence shown here is derived from an EMBL/GenBank/DDBJ whole genome shotgun (WGS) entry which is preliminary data.</text>
</comment>
<dbReference type="PANTHER" id="PTHR11895:SF151">
    <property type="entry name" value="GLUTAMYL-TRNA(GLN) AMIDOTRANSFERASE SUBUNIT A"/>
    <property type="match status" value="1"/>
</dbReference>
<feature type="region of interest" description="Disordered" evidence="1">
    <location>
        <begin position="141"/>
        <end position="160"/>
    </location>
</feature>
<dbReference type="GO" id="GO:0003824">
    <property type="term" value="F:catalytic activity"/>
    <property type="evidence" value="ECO:0007669"/>
    <property type="project" value="InterPro"/>
</dbReference>
<name>A0A2B8BE25_9PROT</name>
<organism evidence="3 4">
    <name type="scientific">Azospirillum palustre</name>
    <dbReference type="NCBI Taxonomy" id="2044885"/>
    <lineage>
        <taxon>Bacteria</taxon>
        <taxon>Pseudomonadati</taxon>
        <taxon>Pseudomonadota</taxon>
        <taxon>Alphaproteobacteria</taxon>
        <taxon>Rhodospirillales</taxon>
        <taxon>Azospirillaceae</taxon>
        <taxon>Azospirillum</taxon>
    </lineage>
</organism>
<dbReference type="Pfam" id="PF01425">
    <property type="entry name" value="Amidase"/>
    <property type="match status" value="1"/>
</dbReference>
<reference evidence="4" key="1">
    <citation type="submission" date="2017-10" db="EMBL/GenBank/DDBJ databases">
        <authorList>
            <person name="Kravchenko I.K."/>
            <person name="Grouzdev D.S."/>
        </authorList>
    </citation>
    <scope>NUCLEOTIDE SEQUENCE [LARGE SCALE GENOMIC DNA]</scope>
    <source>
        <strain evidence="4">B2</strain>
    </source>
</reference>
<dbReference type="RefSeq" id="WP_098738507.1">
    <property type="nucleotide sequence ID" value="NZ_PDKW01000042.1"/>
</dbReference>
<dbReference type="EMBL" id="PDKW01000042">
    <property type="protein sequence ID" value="PGH55793.1"/>
    <property type="molecule type" value="Genomic_DNA"/>
</dbReference>
<gene>
    <name evidence="3" type="ORF">CRT60_21275</name>
</gene>
<dbReference type="SUPFAM" id="SSF75304">
    <property type="entry name" value="Amidase signature (AS) enzymes"/>
    <property type="match status" value="1"/>
</dbReference>
<feature type="domain" description="Amidase" evidence="2">
    <location>
        <begin position="30"/>
        <end position="449"/>
    </location>
</feature>
<accession>A0A2B8BE25</accession>
<sequence>MTTPPRAAATRAAAISESVRMGRNSARAETEAALARIAAGNPALNAFVSVDEAAALAGADAVDRRLATGETLPLAGVPVAVKDTIWVAGRRVTQGSRLFADFHAPADAIAVERLRAAGAVIVGMTNSSEFACKGVTTNPLFGPTRHPQDPSLTPGGSSGGPAVAVAAGLVPLALGTDAGGSSRRPPAHVGVVGFKPSFGAIPYGPGYAEPFTGIAVMAPIAADVADAALMFKALCGPDPRDPESVAVAPADTLPPKSLTVAYSPRLGLDAPIDEDVRQAVEQAVDTLERAGVRIVRRDPSWPAGVTETALMPLQHAGLAALYGDAFRRDPARFDPDIAMQIERGLTLTGPEVAAAQLLGVKVARALAAFFTDIDLLIGPTAPCVAWPLDRLGPETIGGQAVPPRAHAVFTPLFNHAKVPALSLPCGTGRAGLPVGLQVIAPRGQDRRVLRFAAFIETLLAAGGRGLAG</sequence>
<dbReference type="Proteomes" id="UP000225379">
    <property type="component" value="Unassembled WGS sequence"/>
</dbReference>
<dbReference type="InterPro" id="IPR000120">
    <property type="entry name" value="Amidase"/>
</dbReference>
<dbReference type="Gene3D" id="3.90.1300.10">
    <property type="entry name" value="Amidase signature (AS) domain"/>
    <property type="match status" value="1"/>
</dbReference>
<evidence type="ECO:0000256" key="1">
    <source>
        <dbReference type="SAM" id="MobiDB-lite"/>
    </source>
</evidence>
<evidence type="ECO:0000259" key="2">
    <source>
        <dbReference type="Pfam" id="PF01425"/>
    </source>
</evidence>
<proteinExistence type="predicted"/>